<feature type="region of interest" description="Disordered" evidence="13">
    <location>
        <begin position="664"/>
        <end position="693"/>
    </location>
</feature>
<reference evidence="16" key="1">
    <citation type="submission" date="2022-11" db="UniProtKB">
        <authorList>
            <consortium name="WormBaseParasite"/>
        </authorList>
    </citation>
    <scope>IDENTIFICATION</scope>
</reference>
<feature type="compositionally biased region" description="Polar residues" evidence="13">
    <location>
        <begin position="681"/>
        <end position="690"/>
    </location>
</feature>
<evidence type="ECO:0000259" key="14">
    <source>
        <dbReference type="SMART" id="SM00968"/>
    </source>
</evidence>
<feature type="region of interest" description="Disordered" evidence="13">
    <location>
        <begin position="1274"/>
        <end position="1299"/>
    </location>
</feature>
<keyword evidence="7" id="KW-0067">ATP-binding</keyword>
<evidence type="ECO:0000256" key="3">
    <source>
        <dbReference type="ARBA" id="ARBA00018693"/>
    </source>
</evidence>
<evidence type="ECO:0000256" key="12">
    <source>
        <dbReference type="SAM" id="Coils"/>
    </source>
</evidence>
<feature type="coiled-coil region" evidence="12">
    <location>
        <begin position="447"/>
        <end position="530"/>
    </location>
</feature>
<evidence type="ECO:0000256" key="7">
    <source>
        <dbReference type="ARBA" id="ARBA00022840"/>
    </source>
</evidence>
<dbReference type="Pfam" id="PF02463">
    <property type="entry name" value="SMC_N"/>
    <property type="match status" value="1"/>
</dbReference>
<evidence type="ECO:0000256" key="5">
    <source>
        <dbReference type="ARBA" id="ARBA00022741"/>
    </source>
</evidence>
<dbReference type="SUPFAM" id="SSF52540">
    <property type="entry name" value="P-loop containing nucleoside triphosphate hydrolases"/>
    <property type="match status" value="1"/>
</dbReference>
<dbReference type="Gene3D" id="3.40.50.300">
    <property type="entry name" value="P-loop containing nucleotide triphosphate hydrolases"/>
    <property type="match status" value="2"/>
</dbReference>
<dbReference type="PANTHER" id="PTHR18937">
    <property type="entry name" value="STRUCTURAL MAINTENANCE OF CHROMOSOMES SMC FAMILY MEMBER"/>
    <property type="match status" value="1"/>
</dbReference>
<dbReference type="SUPFAM" id="SSF75553">
    <property type="entry name" value="Smc hinge domain"/>
    <property type="match status" value="1"/>
</dbReference>
<evidence type="ECO:0000313" key="15">
    <source>
        <dbReference type="Proteomes" id="UP000887574"/>
    </source>
</evidence>
<dbReference type="GO" id="GO:0005524">
    <property type="term" value="F:ATP binding"/>
    <property type="evidence" value="ECO:0007669"/>
    <property type="project" value="UniProtKB-KW"/>
</dbReference>
<dbReference type="Gene3D" id="1.20.1060.20">
    <property type="match status" value="1"/>
</dbReference>
<dbReference type="Proteomes" id="UP000887574">
    <property type="component" value="Unplaced"/>
</dbReference>
<evidence type="ECO:0000256" key="4">
    <source>
        <dbReference type="ARBA" id="ARBA00022618"/>
    </source>
</evidence>
<evidence type="ECO:0000256" key="11">
    <source>
        <dbReference type="ARBA" id="ARBA00023306"/>
    </source>
</evidence>
<evidence type="ECO:0000256" key="9">
    <source>
        <dbReference type="ARBA" id="ARBA00023067"/>
    </source>
</evidence>
<feature type="compositionally biased region" description="Basic residues" evidence="13">
    <location>
        <begin position="8"/>
        <end position="18"/>
    </location>
</feature>
<dbReference type="GO" id="GO:0005634">
    <property type="term" value="C:nucleus"/>
    <property type="evidence" value="ECO:0007669"/>
    <property type="project" value="UniProtKB-SubCell"/>
</dbReference>
<dbReference type="GO" id="GO:0007076">
    <property type="term" value="P:mitotic chromosome condensation"/>
    <property type="evidence" value="ECO:0007669"/>
    <property type="project" value="TreeGrafter"/>
</dbReference>
<dbReference type="Pfam" id="PF06470">
    <property type="entry name" value="SMC_hinge"/>
    <property type="match status" value="1"/>
</dbReference>
<evidence type="ECO:0000256" key="10">
    <source>
        <dbReference type="ARBA" id="ARBA00023242"/>
    </source>
</evidence>
<sequence>MPILAGKKTGKPTKPRQKAPRESTEDNNDGRPDPPEGYDENEDLLEMEIPPAPEQLMDADGTGGERLMISHIVVENFKSYFGRQIIGPFHKVCVLIHSSSGRDNIPSCTVSVHFQKITDKGRDNWEITAGSQFFVSRTAFRDNSSRYTLNGRPANFKDISLTLRQAGIDLVHNRFLILQGEVEQISLMKPKAENENEEGMLEYLEDIIGSSRFKLPIDKLLYKLDGIQEQRAAQLLRLKYAEKERVSLVEPVKELIAFLRLETASSLIKNKIFCCKKFKISQRLTELEEGQEQCLEKLSAGKSQLKEQSEQSKILNYEKREMEKQLDKFQQDSSRNDIDRLMKREKKIRDDIVKKEKQITDLKDVPEKAEAKIEGLKEALQEAEDQIKENSTLIEQKLNEIEEKTSSLKDKRKTLDAELAKHSVVEDEINSKLSLAQEELGFLQADEDMQHKVLAELNEKLADLKQNLSDRTRECNETHELAPKLVYEKAKLEAECASLRKKEAAIVDQIREIQAELEESKQSAEEFRSSNHLLQALMQQKQQGHILNIWATNNIVVDTVNTAQQCIEFLKRERMGTATFVALDKQQKFIPNMMNIPQTPENVPRLFDLIRVVDREVLPAFYFALNETLIADDIVAATRISMAGGRRWRTVTLKGEVVEVSGAMTGGGNSQRRGKIGQSVRVDTSKSASDSARDLSKLNQQLKELETKLLEVRQKLAKADDEFRHKKDELSRINKLSSNSKADVKNLEKSITHIQQQVTAQTEKRRRSIVDPIILEKAQNKVKSLKKESDEICQVTEALRLQFISMSDKIDTIEKQILGAEKTKLREAEEKKKDAEKSIANEKSVVASNKRNLAKAQKCMADLEADLEQTAKSIQLEQSKLCLSETNIEEMETLVTQHSVEIKKAEDSFKEAMAKGKELNAEELELQARINELNEKRQAVECKIKELNSKLAVIDKQISKLPFYSIKDLDGMPDEVKNTNNDKLLNSILSEEVSTDSIEHEDAEQRSFNSSNVLANEADVAEENLAATAISVEPKTSAVGLEKLPRYKGEVISQFDNETLEKQLNKLDELRSRSANKDACSMGVLNDYNDRVKSYNAESEVFQRISKQRDLHREFCQKLRNLRLNEFMTGFHKIGLALKDMYQMITMGGDASLDLVDSLDPFSEGISFGVRPPKKSWKQIVNLSGGEKTLASLAFVFGLHSYRPTPLYVMDEIDAALDFRNVSIISSYILEKTKNAQFVVISLRNNMFERGDRIVGIYKIHDCTQNAVLDPKAAERERKRLNRSSEGIHKKRVSGQSHEDRSLIAEISMNEDVDLDGITNEDDQQKEGSLQKSPLSNWARDLIAKKTRIKFSFLLSILSFGIANMVNQVQAFTSSINNLTGESTVKELVEFCKKWLEEAADRLSISDLDRLLNQVQLPRYTLGHTCLLLAKCSKLKNESDYIDFLTRVDDSLLLMNENQIFWAPDIYYRLFQSITEGLLAKNLSLHGIRLLSNAILKLTGGSTEYLTNIHASLFCLCLKARNFTEALPFFTLNPTEMFLTGSAFAFPGLNAANESSSSSSKAALNGCSPPPQAANSRAKCLLDAKSSLLYFYYGGMILCALERYNEALLFFEHGICLPAVRFSAIMLESFKKYILVSLIVGRNNPVAQLPSYKSSVIQRNALPLASVYVNLAQLVQKAINARRDVTAVVEVYMEQKRDVFERDQNLGLMKLFIVACKENAIKRLGNVFVSLHIIEVSRLSFIMNAEETESISRKLCYRDQNSVQYDQKTKTFRFNDTPVHSTSSSLVSSQQVEQALSEMIQLSQLIKNYDEATRVNPTYIIKQNKSVSGASGLFPEDEGFHASSSLLSSSPPNA</sequence>
<dbReference type="InterPro" id="IPR003395">
    <property type="entry name" value="RecF/RecN/SMC_N"/>
</dbReference>
<keyword evidence="10" id="KW-0539">Nucleus</keyword>
<dbReference type="PANTHER" id="PTHR18937:SF172">
    <property type="entry name" value="STRUCTURAL MAINTENANCE OF CHROMOSOMES PROTEIN"/>
    <property type="match status" value="1"/>
</dbReference>
<organism evidence="15 16">
    <name type="scientific">Ditylenchus dipsaci</name>
    <dbReference type="NCBI Taxonomy" id="166011"/>
    <lineage>
        <taxon>Eukaryota</taxon>
        <taxon>Metazoa</taxon>
        <taxon>Ecdysozoa</taxon>
        <taxon>Nematoda</taxon>
        <taxon>Chromadorea</taxon>
        <taxon>Rhabditida</taxon>
        <taxon>Tylenchina</taxon>
        <taxon>Tylenchomorpha</taxon>
        <taxon>Sphaerularioidea</taxon>
        <taxon>Anguinidae</taxon>
        <taxon>Anguininae</taxon>
        <taxon>Ditylenchus</taxon>
    </lineage>
</organism>
<feature type="region of interest" description="Disordered" evidence="13">
    <location>
        <begin position="1"/>
        <end position="41"/>
    </location>
</feature>
<keyword evidence="6" id="KW-0498">Mitosis</keyword>
<keyword evidence="4" id="KW-0132">Cell division</keyword>
<evidence type="ECO:0000256" key="6">
    <source>
        <dbReference type="ARBA" id="ARBA00022776"/>
    </source>
</evidence>
<dbReference type="Pfam" id="PF22788">
    <property type="entry name" value="COP9_hel_rpt"/>
    <property type="match status" value="2"/>
</dbReference>
<evidence type="ECO:0000313" key="16">
    <source>
        <dbReference type="WBParaSite" id="jg20557"/>
    </source>
</evidence>
<evidence type="ECO:0000256" key="1">
    <source>
        <dbReference type="ARBA" id="ARBA00004123"/>
    </source>
</evidence>
<keyword evidence="9" id="KW-0226">DNA condensation</keyword>
<keyword evidence="5" id="KW-0547">Nucleotide-binding</keyword>
<feature type="domain" description="SMC hinge" evidence="14">
    <location>
        <begin position="547"/>
        <end position="641"/>
    </location>
</feature>
<dbReference type="WBParaSite" id="jg20557">
    <property type="protein sequence ID" value="jg20557"/>
    <property type="gene ID" value="jg20557"/>
</dbReference>
<dbReference type="InterPro" id="IPR010935">
    <property type="entry name" value="SMC_hinge"/>
</dbReference>
<dbReference type="FunFam" id="3.40.50.300:FF:000481">
    <property type="entry name" value="Structural maintenance of chromosomes 4"/>
    <property type="match status" value="1"/>
</dbReference>
<dbReference type="GO" id="GO:0051301">
    <property type="term" value="P:cell division"/>
    <property type="evidence" value="ECO:0007669"/>
    <property type="project" value="UniProtKB-KW"/>
</dbReference>
<dbReference type="Gene3D" id="3.30.70.1620">
    <property type="match status" value="1"/>
</dbReference>
<dbReference type="GO" id="GO:0000796">
    <property type="term" value="C:condensin complex"/>
    <property type="evidence" value="ECO:0007669"/>
    <property type="project" value="TreeGrafter"/>
</dbReference>
<evidence type="ECO:0000256" key="13">
    <source>
        <dbReference type="SAM" id="MobiDB-lite"/>
    </source>
</evidence>
<name>A0A915DJ13_9BILA</name>
<keyword evidence="15" id="KW-1185">Reference proteome</keyword>
<dbReference type="InterPro" id="IPR027417">
    <property type="entry name" value="P-loop_NTPase"/>
</dbReference>
<dbReference type="InterPro" id="IPR055089">
    <property type="entry name" value="COP9_N"/>
</dbReference>
<feature type="compositionally biased region" description="Basic and acidic residues" evidence="13">
    <location>
        <begin position="19"/>
        <end position="34"/>
    </location>
</feature>
<comment type="subcellular location">
    <subcellularLocation>
        <location evidence="1">Nucleus</location>
    </subcellularLocation>
</comment>
<keyword evidence="11" id="KW-0131">Cell cycle</keyword>
<protein>
    <recommendedName>
        <fullName evidence="3">Structural maintenance of chromosomes protein 4</fullName>
    </recommendedName>
</protein>
<accession>A0A915DJ13</accession>
<comment type="similarity">
    <text evidence="2">Belongs to the SMC family. SMC4 subfamily.</text>
</comment>
<dbReference type="SMART" id="SM00968">
    <property type="entry name" value="SMC_hinge"/>
    <property type="match status" value="1"/>
</dbReference>
<keyword evidence="8 12" id="KW-0175">Coiled coil</keyword>
<proteinExistence type="inferred from homology"/>
<dbReference type="InterPro" id="IPR036277">
    <property type="entry name" value="SMC_hinge_sf"/>
</dbReference>
<evidence type="ECO:0000256" key="2">
    <source>
        <dbReference type="ARBA" id="ARBA00006005"/>
    </source>
</evidence>
<feature type="coiled-coil region" evidence="12">
    <location>
        <begin position="305"/>
        <end position="418"/>
    </location>
</feature>
<evidence type="ECO:0000256" key="8">
    <source>
        <dbReference type="ARBA" id="ARBA00023054"/>
    </source>
</evidence>